<dbReference type="CDD" id="cd15505">
    <property type="entry name" value="PHD_ING"/>
    <property type="match status" value="1"/>
</dbReference>
<reference evidence="14 15" key="1">
    <citation type="submission" date="2014-04" db="EMBL/GenBank/DDBJ databases">
        <authorList>
            <consortium name="DOE Joint Genome Institute"/>
            <person name="Kuo A."/>
            <person name="Kohler A."/>
            <person name="Nagy L.G."/>
            <person name="Floudas D."/>
            <person name="Copeland A."/>
            <person name="Barry K.W."/>
            <person name="Cichocki N."/>
            <person name="Veneault-Fourrey C."/>
            <person name="LaButti K."/>
            <person name="Lindquist E.A."/>
            <person name="Lipzen A."/>
            <person name="Lundell T."/>
            <person name="Morin E."/>
            <person name="Murat C."/>
            <person name="Sun H."/>
            <person name="Tunlid A."/>
            <person name="Henrissat B."/>
            <person name="Grigoriev I.V."/>
            <person name="Hibbett D.S."/>
            <person name="Martin F."/>
            <person name="Nordberg H.P."/>
            <person name="Cantor M.N."/>
            <person name="Hua S.X."/>
        </authorList>
    </citation>
    <scope>NUCLEOTIDE SEQUENCE [LARGE SCALE GENOMIC DNA]</scope>
    <source>
        <strain evidence="14 15">LaAM-08-1</strain>
    </source>
</reference>
<name>A0A0C9XWU8_9AGAR</name>
<dbReference type="GO" id="GO:0008270">
    <property type="term" value="F:zinc ion binding"/>
    <property type="evidence" value="ECO:0007669"/>
    <property type="project" value="UniProtKB-KW"/>
</dbReference>
<feature type="binding site" evidence="9">
    <location>
        <position position="422"/>
    </location>
    <ligand>
        <name>Zn(2+)</name>
        <dbReference type="ChEBI" id="CHEBI:29105"/>
        <label>2</label>
    </ligand>
</feature>
<feature type="site" description="Histone H3K4me3 binding" evidence="8">
    <location>
        <position position="426"/>
    </location>
</feature>
<proteinExistence type="inferred from homology"/>
<organism evidence="14 15">
    <name type="scientific">Laccaria amethystina LaAM-08-1</name>
    <dbReference type="NCBI Taxonomy" id="1095629"/>
    <lineage>
        <taxon>Eukaryota</taxon>
        <taxon>Fungi</taxon>
        <taxon>Dikarya</taxon>
        <taxon>Basidiomycota</taxon>
        <taxon>Agaricomycotina</taxon>
        <taxon>Agaricomycetes</taxon>
        <taxon>Agaricomycetidae</taxon>
        <taxon>Agaricales</taxon>
        <taxon>Agaricineae</taxon>
        <taxon>Hydnangiaceae</taxon>
        <taxon>Laccaria</taxon>
    </lineage>
</organism>
<dbReference type="PANTHER" id="PTHR10333">
    <property type="entry name" value="INHIBITOR OF GROWTH PROTEIN"/>
    <property type="match status" value="1"/>
</dbReference>
<dbReference type="SMART" id="SM00249">
    <property type="entry name" value="PHD"/>
    <property type="match status" value="1"/>
</dbReference>
<feature type="compositionally biased region" description="Basic and acidic residues" evidence="12">
    <location>
        <begin position="183"/>
        <end position="200"/>
    </location>
</feature>
<dbReference type="GO" id="GO:0006355">
    <property type="term" value="P:regulation of DNA-templated transcription"/>
    <property type="evidence" value="ECO:0007669"/>
    <property type="project" value="TreeGrafter"/>
</dbReference>
<comment type="similarity">
    <text evidence="2 11">Belongs to the ING family.</text>
</comment>
<keyword evidence="4 10" id="KW-0863">Zinc-finger</keyword>
<dbReference type="Gene3D" id="6.10.140.1740">
    <property type="match status" value="1"/>
</dbReference>
<evidence type="ECO:0000313" key="15">
    <source>
        <dbReference type="Proteomes" id="UP000054477"/>
    </source>
</evidence>
<evidence type="ECO:0000256" key="8">
    <source>
        <dbReference type="PIRSR" id="PIRSR628651-50"/>
    </source>
</evidence>
<feature type="compositionally biased region" description="Polar residues" evidence="12">
    <location>
        <begin position="221"/>
        <end position="238"/>
    </location>
</feature>
<keyword evidence="5 9" id="KW-0862">Zinc</keyword>
<dbReference type="InterPro" id="IPR013083">
    <property type="entry name" value="Znf_RING/FYVE/PHD"/>
</dbReference>
<feature type="compositionally biased region" description="Low complexity" evidence="12">
    <location>
        <begin position="380"/>
        <end position="390"/>
    </location>
</feature>
<sequence length="473" mass="50972">MVPPRSQAADPSQLTTAHSLALLTEYTHTLDSLPLDLSRNFADLRELDAVLSSSMTSITSKIRALTLMIEQGVAPKEDRLWLLTEIAEEANRLKLGGEDKIRVACQAADNLKAHSNHLRTLSEHLPGFDSSVLTRKTVYPHVAVRSFMPVASLEPGRRRRGGFGSLLVTSNPDPSPAKRKRAARDEEIDVMKSPKKDRVGDGNIRGRTNGRAKKTERGPSPSESLVSVTSHLPSQATHNARGGSNNATRSNNAASATNKRGARNVNSNRNPTPLATEQYPSPHEPSSRREAYNAVPSSSSHPSLPLPYQTQAAPNEPANGGHHSHVINAYDMHHAAIVNHHQDWQIPPPQQLEGPGMPVGRSTSIHSAATNVPNIPPGPAVGTDGAATEGGDADADNDDGRTYCFCDGVSYGEMIACDDGNCEREWFHLACIGLAVPPEGRWFCETCKNKRNTKRSGRGGRRRPAGGRSAKGA</sequence>
<feature type="compositionally biased region" description="Low complexity" evidence="12">
    <location>
        <begin position="296"/>
        <end position="307"/>
    </location>
</feature>
<keyword evidence="15" id="KW-1185">Reference proteome</keyword>
<feature type="site" description="Histone H3K4me3 binding" evidence="8">
    <location>
        <position position="403"/>
    </location>
</feature>
<comment type="subcellular location">
    <subcellularLocation>
        <location evidence="1 11">Nucleus</location>
    </subcellularLocation>
</comment>
<evidence type="ECO:0000259" key="13">
    <source>
        <dbReference type="PROSITE" id="PS50016"/>
    </source>
</evidence>
<evidence type="ECO:0000256" key="3">
    <source>
        <dbReference type="ARBA" id="ARBA00022723"/>
    </source>
</evidence>
<dbReference type="GO" id="GO:0006325">
    <property type="term" value="P:chromatin organization"/>
    <property type="evidence" value="ECO:0007669"/>
    <property type="project" value="UniProtKB-KW"/>
</dbReference>
<feature type="binding site" evidence="9">
    <location>
        <position position="417"/>
    </location>
    <ligand>
        <name>Zn(2+)</name>
        <dbReference type="ChEBI" id="CHEBI:29105"/>
        <label>2</label>
    </ligand>
</feature>
<dbReference type="EMBL" id="KN838597">
    <property type="protein sequence ID" value="KIK02112.1"/>
    <property type="molecule type" value="Genomic_DNA"/>
</dbReference>
<dbReference type="HOGENOM" id="CLU_006204_2_0_1"/>
<dbReference type="PANTHER" id="PTHR10333:SF42">
    <property type="entry name" value="INHIBITOR OF GROWTH PROTEIN 5"/>
    <property type="match status" value="1"/>
</dbReference>
<feature type="site" description="Histone H3K4me3 binding" evidence="8">
    <location>
        <position position="418"/>
    </location>
</feature>
<evidence type="ECO:0000256" key="1">
    <source>
        <dbReference type="ARBA" id="ARBA00004123"/>
    </source>
</evidence>
<feature type="region of interest" description="Disordered" evidence="12">
    <location>
        <begin position="372"/>
        <end position="394"/>
    </location>
</feature>
<evidence type="ECO:0000256" key="6">
    <source>
        <dbReference type="ARBA" id="ARBA00022853"/>
    </source>
</evidence>
<dbReference type="GO" id="GO:0005634">
    <property type="term" value="C:nucleus"/>
    <property type="evidence" value="ECO:0007669"/>
    <property type="project" value="UniProtKB-SubCell"/>
</dbReference>
<feature type="binding site" evidence="9">
    <location>
        <position position="404"/>
    </location>
    <ligand>
        <name>Zn(2+)</name>
        <dbReference type="ChEBI" id="CHEBI:29105"/>
        <label>1</label>
    </ligand>
</feature>
<comment type="subunit">
    <text evidence="11">Component of an histone acetyltransferase complex. Interacts with H3K4me3 and to a lesser extent with H3K4me2.</text>
</comment>
<feature type="binding site" evidence="9">
    <location>
        <position position="431"/>
    </location>
    <ligand>
        <name>Zn(2+)</name>
        <dbReference type="ChEBI" id="CHEBI:29105"/>
        <label>1</label>
    </ligand>
</feature>
<dbReference type="SMART" id="SM01408">
    <property type="entry name" value="ING"/>
    <property type="match status" value="1"/>
</dbReference>
<evidence type="ECO:0000256" key="9">
    <source>
        <dbReference type="PIRSR" id="PIRSR628651-51"/>
    </source>
</evidence>
<feature type="binding site" evidence="9">
    <location>
        <position position="447"/>
    </location>
    <ligand>
        <name>Zn(2+)</name>
        <dbReference type="ChEBI" id="CHEBI:29105"/>
        <label>2</label>
    </ligand>
</feature>
<gene>
    <name evidence="14" type="ORF">K443DRAFT_6402</name>
</gene>
<evidence type="ECO:0000256" key="10">
    <source>
        <dbReference type="PROSITE-ProRule" id="PRU00146"/>
    </source>
</evidence>
<dbReference type="SUPFAM" id="SSF57903">
    <property type="entry name" value="FYVE/PHD zinc finger"/>
    <property type="match status" value="1"/>
</dbReference>
<keyword evidence="7 11" id="KW-0539">Nucleus</keyword>
<feature type="region of interest" description="Disordered" evidence="12">
    <location>
        <begin position="452"/>
        <end position="473"/>
    </location>
</feature>
<comment type="function">
    <text evidence="11">Component of an histone acetyltransferase complex.</text>
</comment>
<dbReference type="InterPro" id="IPR001965">
    <property type="entry name" value="Znf_PHD"/>
</dbReference>
<dbReference type="AlphaFoldDB" id="A0A0C9XWU8"/>
<dbReference type="Proteomes" id="UP000054477">
    <property type="component" value="Unassembled WGS sequence"/>
</dbReference>
<dbReference type="Gene3D" id="3.30.40.10">
    <property type="entry name" value="Zinc/RING finger domain, C3HC4 (zinc finger)"/>
    <property type="match status" value="1"/>
</dbReference>
<evidence type="ECO:0000256" key="12">
    <source>
        <dbReference type="SAM" id="MobiDB-lite"/>
    </source>
</evidence>
<protein>
    <recommendedName>
        <fullName evidence="11">Chromatin modification-related protein</fullName>
    </recommendedName>
</protein>
<feature type="domain" description="PHD-type" evidence="13">
    <location>
        <begin position="401"/>
        <end position="450"/>
    </location>
</feature>
<evidence type="ECO:0000256" key="11">
    <source>
        <dbReference type="RuleBase" id="RU361213"/>
    </source>
</evidence>
<keyword evidence="6 11" id="KW-0156">Chromatin regulator</keyword>
<feature type="region of interest" description="Disordered" evidence="12">
    <location>
        <begin position="154"/>
        <end position="322"/>
    </location>
</feature>
<evidence type="ECO:0000256" key="7">
    <source>
        <dbReference type="ARBA" id="ARBA00023242"/>
    </source>
</evidence>
<reference evidence="15" key="2">
    <citation type="submission" date="2015-01" db="EMBL/GenBank/DDBJ databases">
        <title>Evolutionary Origins and Diversification of the Mycorrhizal Mutualists.</title>
        <authorList>
            <consortium name="DOE Joint Genome Institute"/>
            <consortium name="Mycorrhizal Genomics Consortium"/>
            <person name="Kohler A."/>
            <person name="Kuo A."/>
            <person name="Nagy L.G."/>
            <person name="Floudas D."/>
            <person name="Copeland A."/>
            <person name="Barry K.W."/>
            <person name="Cichocki N."/>
            <person name="Veneault-Fourrey C."/>
            <person name="LaButti K."/>
            <person name="Lindquist E.A."/>
            <person name="Lipzen A."/>
            <person name="Lundell T."/>
            <person name="Morin E."/>
            <person name="Murat C."/>
            <person name="Riley R."/>
            <person name="Ohm R."/>
            <person name="Sun H."/>
            <person name="Tunlid A."/>
            <person name="Henrissat B."/>
            <person name="Grigoriev I.V."/>
            <person name="Hibbett D.S."/>
            <person name="Martin F."/>
        </authorList>
    </citation>
    <scope>NUCLEOTIDE SEQUENCE [LARGE SCALE GENOMIC DNA]</scope>
    <source>
        <strain evidence="15">LaAM-08-1</strain>
    </source>
</reference>
<evidence type="ECO:0000256" key="5">
    <source>
        <dbReference type="ARBA" id="ARBA00022833"/>
    </source>
</evidence>
<keyword evidence="3 9" id="KW-0479">Metal-binding</keyword>
<dbReference type="CDD" id="cd16859">
    <property type="entry name" value="ING_ING4_5"/>
    <property type="match status" value="1"/>
</dbReference>
<feature type="binding site" evidence="9">
    <location>
        <position position="444"/>
    </location>
    <ligand>
        <name>Zn(2+)</name>
        <dbReference type="ChEBI" id="CHEBI:29105"/>
        <label>2</label>
    </ligand>
</feature>
<dbReference type="InterPro" id="IPR028651">
    <property type="entry name" value="ING_fam"/>
</dbReference>
<dbReference type="InterPro" id="IPR019786">
    <property type="entry name" value="Zinc_finger_PHD-type_CS"/>
</dbReference>
<accession>A0A0C9XWU8</accession>
<feature type="compositionally biased region" description="Polar residues" evidence="12">
    <location>
        <begin position="264"/>
        <end position="279"/>
    </location>
</feature>
<dbReference type="InterPro" id="IPR011011">
    <property type="entry name" value="Znf_FYVE_PHD"/>
</dbReference>
<dbReference type="Pfam" id="PF12998">
    <property type="entry name" value="ING"/>
    <property type="match status" value="1"/>
</dbReference>
<feature type="binding site" evidence="9">
    <location>
        <position position="406"/>
    </location>
    <ligand>
        <name>Zn(2+)</name>
        <dbReference type="ChEBI" id="CHEBI:29105"/>
        <label>1</label>
    </ligand>
</feature>
<dbReference type="GO" id="GO:0000785">
    <property type="term" value="C:chromatin"/>
    <property type="evidence" value="ECO:0007669"/>
    <property type="project" value="UniProtKB-ARBA"/>
</dbReference>
<dbReference type="STRING" id="1095629.A0A0C9XWU8"/>
<comment type="domain">
    <text evidence="11">The PHD-type zinc finger mediates the binding to H3K4me3.</text>
</comment>
<evidence type="ECO:0000256" key="2">
    <source>
        <dbReference type="ARBA" id="ARBA00010210"/>
    </source>
</evidence>
<evidence type="ECO:0000256" key="4">
    <source>
        <dbReference type="ARBA" id="ARBA00022771"/>
    </source>
</evidence>
<feature type="compositionally biased region" description="Low complexity" evidence="12">
    <location>
        <begin position="241"/>
        <end position="258"/>
    </location>
</feature>
<feature type="compositionally biased region" description="Basic residues" evidence="12">
    <location>
        <begin position="452"/>
        <end position="465"/>
    </location>
</feature>
<dbReference type="OrthoDB" id="2505961at2759"/>
<evidence type="ECO:0000313" key="14">
    <source>
        <dbReference type="EMBL" id="KIK02112.1"/>
    </source>
</evidence>
<dbReference type="InterPro" id="IPR019787">
    <property type="entry name" value="Znf_PHD-finger"/>
</dbReference>
<feature type="binding site" evidence="9">
    <location>
        <position position="428"/>
    </location>
    <ligand>
        <name>Zn(2+)</name>
        <dbReference type="ChEBI" id="CHEBI:29105"/>
        <label>1</label>
    </ligand>
</feature>
<dbReference type="InterPro" id="IPR024610">
    <property type="entry name" value="ING_N_histone-binding"/>
</dbReference>
<feature type="site" description="Histone H3K4me3 binding" evidence="8">
    <location>
        <position position="414"/>
    </location>
</feature>
<dbReference type="PROSITE" id="PS01359">
    <property type="entry name" value="ZF_PHD_1"/>
    <property type="match status" value="1"/>
</dbReference>
<dbReference type="PROSITE" id="PS50016">
    <property type="entry name" value="ZF_PHD_2"/>
    <property type="match status" value="1"/>
</dbReference>